<dbReference type="NCBIfam" id="NF003465">
    <property type="entry name" value="PRK05089.1"/>
    <property type="match status" value="1"/>
</dbReference>
<comment type="similarity">
    <text evidence="3 10">Belongs to the COX11/CtaG family.</text>
</comment>
<evidence type="ECO:0000256" key="2">
    <source>
        <dbReference type="ARBA" id="ARBA00004382"/>
    </source>
</evidence>
<comment type="function">
    <text evidence="1 10">Exerts its effect at some terminal stage of cytochrome c oxidase synthesis, probably by being involved in the insertion of the copper B into subunit I.</text>
</comment>
<gene>
    <name evidence="10" type="primary">ctaG</name>
    <name evidence="11" type="ORF">HHI_00070</name>
</gene>
<name>A0A059FZ85_9PROT</name>
<evidence type="ECO:0000313" key="11">
    <source>
        <dbReference type="EMBL" id="KCZ96027.1"/>
    </source>
</evidence>
<dbReference type="PATRIC" id="fig|1280951.3.peg.14"/>
<evidence type="ECO:0000256" key="10">
    <source>
        <dbReference type="HAMAP-Rule" id="MF_00155"/>
    </source>
</evidence>
<dbReference type="PIRSF" id="PIRSF005413">
    <property type="entry name" value="COX11"/>
    <property type="match status" value="1"/>
</dbReference>
<evidence type="ECO:0000256" key="4">
    <source>
        <dbReference type="ARBA" id="ARBA00015384"/>
    </source>
</evidence>
<accession>A0A059FZ85</accession>
<protein>
    <recommendedName>
        <fullName evidence="4 10">Cytochrome c oxidase assembly protein CtaG</fullName>
    </recommendedName>
</protein>
<keyword evidence="9 10" id="KW-0472">Membrane</keyword>
<keyword evidence="10" id="KW-1003">Cell membrane</keyword>
<evidence type="ECO:0000256" key="3">
    <source>
        <dbReference type="ARBA" id="ARBA00009620"/>
    </source>
</evidence>
<dbReference type="HAMAP" id="MF_00155">
    <property type="entry name" value="CtaG"/>
    <property type="match status" value="1"/>
</dbReference>
<keyword evidence="12" id="KW-1185">Reference proteome</keyword>
<proteinExistence type="inferred from homology"/>
<dbReference type="PANTHER" id="PTHR21320:SF3">
    <property type="entry name" value="CYTOCHROME C OXIDASE ASSEMBLY PROTEIN COX11, MITOCHONDRIAL-RELATED"/>
    <property type="match status" value="1"/>
</dbReference>
<evidence type="ECO:0000256" key="7">
    <source>
        <dbReference type="ARBA" id="ARBA00022989"/>
    </source>
</evidence>
<evidence type="ECO:0000256" key="5">
    <source>
        <dbReference type="ARBA" id="ARBA00022692"/>
    </source>
</evidence>
<comment type="caution">
    <text evidence="11">The sequence shown here is derived from an EMBL/GenBank/DDBJ whole genome shotgun (WGS) entry which is preliminary data.</text>
</comment>
<dbReference type="RefSeq" id="WP_011646064.1">
    <property type="nucleotide sequence ID" value="NZ_ARYI01000001.1"/>
</dbReference>
<sequence length="205" mass="21679">MGLSNAKIGLIAGGFAAGMLTLAFAAEPLYSAFCEVTGFGGTTRVATEGPKEMLEQTVEVRFDANVADTPLEFRPLQGPQTVQIGQHGLAFYEVTNPTDSEIRVIASYNVTPHMAGPYFNKLECFCFSERVIAAGETRKLPVVYFISPNMIEDRVAKNLETITLSYTFFDSGTYNGPRTEVSGTAPGVAPAAVPGGGAANPATPG</sequence>
<feature type="topological domain" description="Cytoplasmic" evidence="10">
    <location>
        <begin position="1"/>
        <end position="7"/>
    </location>
</feature>
<dbReference type="Gene3D" id="2.60.370.10">
    <property type="entry name" value="Ctag/Cox11"/>
    <property type="match status" value="1"/>
</dbReference>
<evidence type="ECO:0000256" key="8">
    <source>
        <dbReference type="ARBA" id="ARBA00023008"/>
    </source>
</evidence>
<reference evidence="11 12" key="1">
    <citation type="submission" date="2013-04" db="EMBL/GenBank/DDBJ databases">
        <title>Hyphomonas hirschiana VP5 Genome Sequencing.</title>
        <authorList>
            <person name="Lai Q."/>
            <person name="Shao Z."/>
        </authorList>
    </citation>
    <scope>NUCLEOTIDE SEQUENCE [LARGE SCALE GENOMIC DNA]</scope>
    <source>
        <strain evidence="11 12">VP5</strain>
    </source>
</reference>
<evidence type="ECO:0000313" key="12">
    <source>
        <dbReference type="Proteomes" id="UP000025061"/>
    </source>
</evidence>
<dbReference type="GO" id="GO:0008535">
    <property type="term" value="P:respiratory chain complex IV assembly"/>
    <property type="evidence" value="ECO:0007669"/>
    <property type="project" value="UniProtKB-UniRule"/>
</dbReference>
<dbReference type="GO" id="GO:0005886">
    <property type="term" value="C:plasma membrane"/>
    <property type="evidence" value="ECO:0007669"/>
    <property type="project" value="UniProtKB-SubCell"/>
</dbReference>
<dbReference type="Pfam" id="PF04442">
    <property type="entry name" value="CtaG_Cox11"/>
    <property type="match status" value="1"/>
</dbReference>
<organism evidence="11 12">
    <name type="scientific">Hyphomonas hirschiana VP5</name>
    <dbReference type="NCBI Taxonomy" id="1280951"/>
    <lineage>
        <taxon>Bacteria</taxon>
        <taxon>Pseudomonadati</taxon>
        <taxon>Pseudomonadota</taxon>
        <taxon>Alphaproteobacteria</taxon>
        <taxon>Hyphomonadales</taxon>
        <taxon>Hyphomonadaceae</taxon>
        <taxon>Hyphomonas</taxon>
    </lineage>
</organism>
<evidence type="ECO:0000256" key="1">
    <source>
        <dbReference type="ARBA" id="ARBA00004007"/>
    </source>
</evidence>
<keyword evidence="6 10" id="KW-0735">Signal-anchor</keyword>
<dbReference type="OrthoDB" id="9804841at2"/>
<keyword evidence="8 10" id="KW-0186">Copper</keyword>
<dbReference type="AlphaFoldDB" id="A0A059FZ85"/>
<keyword evidence="7 10" id="KW-1133">Transmembrane helix</keyword>
<evidence type="ECO:0000256" key="6">
    <source>
        <dbReference type="ARBA" id="ARBA00022968"/>
    </source>
</evidence>
<dbReference type="GO" id="GO:0005507">
    <property type="term" value="F:copper ion binding"/>
    <property type="evidence" value="ECO:0007669"/>
    <property type="project" value="InterPro"/>
</dbReference>
<keyword evidence="10" id="KW-0997">Cell inner membrane</keyword>
<dbReference type="InterPro" id="IPR023471">
    <property type="entry name" value="CtaG/Cox11_dom_sf"/>
</dbReference>
<dbReference type="Proteomes" id="UP000025061">
    <property type="component" value="Unassembled WGS sequence"/>
</dbReference>
<comment type="subcellular location">
    <subcellularLocation>
        <location evidence="2 10">Cell inner membrane</location>
        <topology evidence="2 10">Single-pass type II membrane protein</topology>
        <orientation evidence="2 10">Periplasmic side</orientation>
    </subcellularLocation>
</comment>
<evidence type="ECO:0000256" key="9">
    <source>
        <dbReference type="ARBA" id="ARBA00023136"/>
    </source>
</evidence>
<keyword evidence="5 10" id="KW-0812">Transmembrane</keyword>
<dbReference type="EMBL" id="ARYI01000001">
    <property type="protein sequence ID" value="KCZ96027.1"/>
    <property type="molecule type" value="Genomic_DNA"/>
</dbReference>
<dbReference type="SUPFAM" id="SSF110111">
    <property type="entry name" value="Ctag/Cox11"/>
    <property type="match status" value="1"/>
</dbReference>
<dbReference type="InterPro" id="IPR007533">
    <property type="entry name" value="Cyt_c_oxidase_assmbl_CtaG"/>
</dbReference>
<feature type="topological domain" description="Periplasmic" evidence="10">
    <location>
        <begin position="27"/>
        <end position="205"/>
    </location>
</feature>
<dbReference type="PANTHER" id="PTHR21320">
    <property type="entry name" value="CYTOCHROME C OXIDASE ASSEMBLY PROTEIN COX11-RELATED"/>
    <property type="match status" value="1"/>
</dbReference>